<evidence type="ECO:0000313" key="3">
    <source>
        <dbReference type="EMBL" id="CAA2956514.1"/>
    </source>
</evidence>
<dbReference type="AlphaFoldDB" id="A0A8S0PY81"/>
<dbReference type="InterPro" id="IPR008949">
    <property type="entry name" value="Isoprenoid_synthase_dom_sf"/>
</dbReference>
<dbReference type="Gramene" id="OE9A022342T1">
    <property type="protein sequence ID" value="OE9A022342C1"/>
    <property type="gene ID" value="OE9A022342"/>
</dbReference>
<dbReference type="InterPro" id="IPR005630">
    <property type="entry name" value="Terpene_synthase_metal-bd"/>
</dbReference>
<dbReference type="PANTHER" id="PTHR31225:SF256">
    <property type="entry name" value="(-)-ALPHA-TERPINEOL SYNTHASE-LIKE"/>
    <property type="match status" value="1"/>
</dbReference>
<dbReference type="SUPFAM" id="SSF48576">
    <property type="entry name" value="Terpenoid synthases"/>
    <property type="match status" value="1"/>
</dbReference>
<protein>
    <submittedName>
        <fullName evidence="3">Trans-alpha-bergamotene synthase-like</fullName>
    </submittedName>
</protein>
<keyword evidence="1" id="KW-0479">Metal-binding</keyword>
<feature type="domain" description="Terpene synthase metal-binding" evidence="2">
    <location>
        <begin position="4"/>
        <end position="186"/>
    </location>
</feature>
<dbReference type="Pfam" id="PF03936">
    <property type="entry name" value="Terpene_synth_C"/>
    <property type="match status" value="1"/>
</dbReference>
<dbReference type="OrthoDB" id="1936865at2759"/>
<evidence type="ECO:0000313" key="4">
    <source>
        <dbReference type="Proteomes" id="UP000594638"/>
    </source>
</evidence>
<dbReference type="Gene3D" id="1.10.600.10">
    <property type="entry name" value="Farnesyl Diphosphate Synthase"/>
    <property type="match status" value="1"/>
</dbReference>
<organism evidence="3 4">
    <name type="scientific">Olea europaea subsp. europaea</name>
    <dbReference type="NCBI Taxonomy" id="158383"/>
    <lineage>
        <taxon>Eukaryota</taxon>
        <taxon>Viridiplantae</taxon>
        <taxon>Streptophyta</taxon>
        <taxon>Embryophyta</taxon>
        <taxon>Tracheophyta</taxon>
        <taxon>Spermatophyta</taxon>
        <taxon>Magnoliopsida</taxon>
        <taxon>eudicotyledons</taxon>
        <taxon>Gunneridae</taxon>
        <taxon>Pentapetalae</taxon>
        <taxon>asterids</taxon>
        <taxon>lamiids</taxon>
        <taxon>Lamiales</taxon>
        <taxon>Oleaceae</taxon>
        <taxon>Oleeae</taxon>
        <taxon>Olea</taxon>
    </lineage>
</organism>
<proteinExistence type="predicted"/>
<sequence length="243" mass="27991">MTYKLFTDIVERWDVNALDQLPEYMRICFLALFNSTNEMAYDVLKDQDFNIIPNIQKLWADLCRAFLIEARWYNSGYVPSRCEYLNTAWISISGPALLSHANCVFPTHVCTINPLTKKDLLCLEQYPGIIHWPSLVLRLTNDLGTSSEEIKRRDVPKSIQCYMKDTGCSEEDARDYIKYLIEVTLKKMNKDILMDCPFKDSGGAAMNLARITQCIYRYGDGYGVPHFETKKKLTSLIVEPISL</sequence>
<accession>A0A8S0PY81</accession>
<name>A0A8S0PY81_OLEEU</name>
<keyword evidence="4" id="KW-1185">Reference proteome</keyword>
<dbReference type="PANTHER" id="PTHR31225">
    <property type="entry name" value="OS04G0344100 PROTEIN-RELATED"/>
    <property type="match status" value="1"/>
</dbReference>
<dbReference type="EMBL" id="CACTIH010000189">
    <property type="protein sequence ID" value="CAA2956514.1"/>
    <property type="molecule type" value="Genomic_DNA"/>
</dbReference>
<dbReference type="GO" id="GO:0010333">
    <property type="term" value="F:terpene synthase activity"/>
    <property type="evidence" value="ECO:0007669"/>
    <property type="project" value="InterPro"/>
</dbReference>
<gene>
    <name evidence="3" type="ORF">OLEA9_A022342</name>
</gene>
<dbReference type="GO" id="GO:0016114">
    <property type="term" value="P:terpenoid biosynthetic process"/>
    <property type="evidence" value="ECO:0007669"/>
    <property type="project" value="InterPro"/>
</dbReference>
<dbReference type="GO" id="GO:0000287">
    <property type="term" value="F:magnesium ion binding"/>
    <property type="evidence" value="ECO:0007669"/>
    <property type="project" value="InterPro"/>
</dbReference>
<comment type="caution">
    <text evidence="3">The sequence shown here is derived from an EMBL/GenBank/DDBJ whole genome shotgun (WGS) entry which is preliminary data.</text>
</comment>
<dbReference type="Proteomes" id="UP000594638">
    <property type="component" value="Unassembled WGS sequence"/>
</dbReference>
<evidence type="ECO:0000259" key="2">
    <source>
        <dbReference type="Pfam" id="PF03936"/>
    </source>
</evidence>
<reference evidence="3 4" key="1">
    <citation type="submission" date="2019-12" db="EMBL/GenBank/DDBJ databases">
        <authorList>
            <person name="Alioto T."/>
            <person name="Alioto T."/>
            <person name="Gomez Garrido J."/>
        </authorList>
    </citation>
    <scope>NUCLEOTIDE SEQUENCE [LARGE SCALE GENOMIC DNA]</scope>
</reference>
<evidence type="ECO:0000256" key="1">
    <source>
        <dbReference type="ARBA" id="ARBA00022723"/>
    </source>
</evidence>
<dbReference type="InterPro" id="IPR050148">
    <property type="entry name" value="Terpene_synthase-like"/>
</dbReference>